<feature type="transmembrane region" description="Helical" evidence="1">
    <location>
        <begin position="28"/>
        <end position="52"/>
    </location>
</feature>
<dbReference type="AlphaFoldDB" id="A0A562E5H3"/>
<comment type="caution">
    <text evidence="2">The sequence shown here is derived from an EMBL/GenBank/DDBJ whole genome shotgun (WGS) entry which is preliminary data.</text>
</comment>
<dbReference type="RefSeq" id="WP_145691663.1">
    <property type="nucleotide sequence ID" value="NZ_VLJT01000017.1"/>
</dbReference>
<keyword evidence="1" id="KW-1133">Transmembrane helix</keyword>
<proteinExistence type="predicted"/>
<dbReference type="Proteomes" id="UP000317573">
    <property type="component" value="Unassembled WGS sequence"/>
</dbReference>
<dbReference type="EMBL" id="VLJT01000017">
    <property type="protein sequence ID" value="TWH16928.1"/>
    <property type="molecule type" value="Genomic_DNA"/>
</dbReference>
<evidence type="ECO:0000256" key="1">
    <source>
        <dbReference type="SAM" id="Phobius"/>
    </source>
</evidence>
<gene>
    <name evidence="2" type="ORF">L618_000200000090</name>
</gene>
<evidence type="ECO:0000313" key="3">
    <source>
        <dbReference type="Proteomes" id="UP000317573"/>
    </source>
</evidence>
<organism evidence="2 3">
    <name type="scientific">Rhodococcus rhodochrous J45</name>
    <dbReference type="NCBI Taxonomy" id="935266"/>
    <lineage>
        <taxon>Bacteria</taxon>
        <taxon>Bacillati</taxon>
        <taxon>Actinomycetota</taxon>
        <taxon>Actinomycetes</taxon>
        <taxon>Mycobacteriales</taxon>
        <taxon>Nocardiaceae</taxon>
        <taxon>Rhodococcus</taxon>
    </lineage>
</organism>
<protein>
    <submittedName>
        <fullName evidence="2">Uncharacterized protein</fullName>
    </submittedName>
</protein>
<sequence>MMTLTRIIDLLVRFVTALGGRIGRVPQFAAWTVVVVVAVAGVSLVAVGIAYIDDLVHVLRGDAASAAGGGALTR</sequence>
<name>A0A562E5H3_RHORH</name>
<keyword evidence="1" id="KW-0472">Membrane</keyword>
<keyword evidence="1" id="KW-0812">Transmembrane</keyword>
<evidence type="ECO:0000313" key="2">
    <source>
        <dbReference type="EMBL" id="TWH16928.1"/>
    </source>
</evidence>
<reference evidence="2 3" key="1">
    <citation type="submission" date="2019-07" db="EMBL/GenBank/DDBJ databases">
        <title>Genome sequencing of lignin-degrading bacterial isolates.</title>
        <authorList>
            <person name="Gladden J."/>
        </authorList>
    </citation>
    <scope>NUCLEOTIDE SEQUENCE [LARGE SCALE GENOMIC DNA]</scope>
    <source>
        <strain evidence="2 3">J45</strain>
    </source>
</reference>
<accession>A0A562E5H3</accession>